<evidence type="ECO:0000313" key="4">
    <source>
        <dbReference type="EMBL" id="KZT26499.1"/>
    </source>
</evidence>
<evidence type="ECO:0000256" key="2">
    <source>
        <dbReference type="SAM" id="MobiDB-lite"/>
    </source>
</evidence>
<dbReference type="GO" id="GO:0005634">
    <property type="term" value="C:nucleus"/>
    <property type="evidence" value="ECO:0007669"/>
    <property type="project" value="TreeGrafter"/>
</dbReference>
<reference evidence="4 5" key="1">
    <citation type="journal article" date="2016" name="Mol. Biol. Evol.">
        <title>Comparative Genomics of Early-Diverging Mushroom-Forming Fungi Provides Insights into the Origins of Lignocellulose Decay Capabilities.</title>
        <authorList>
            <person name="Nagy L.G."/>
            <person name="Riley R."/>
            <person name="Tritt A."/>
            <person name="Adam C."/>
            <person name="Daum C."/>
            <person name="Floudas D."/>
            <person name="Sun H."/>
            <person name="Yadav J.S."/>
            <person name="Pangilinan J."/>
            <person name="Larsson K.H."/>
            <person name="Matsuura K."/>
            <person name="Barry K."/>
            <person name="Labutti K."/>
            <person name="Kuo R."/>
            <person name="Ohm R.A."/>
            <person name="Bhattacharya S.S."/>
            <person name="Shirouzu T."/>
            <person name="Yoshinaga Y."/>
            <person name="Martin F.M."/>
            <person name="Grigoriev I.V."/>
            <person name="Hibbett D.S."/>
        </authorList>
    </citation>
    <scope>NUCLEOTIDE SEQUENCE [LARGE SCALE GENOMIC DNA]</scope>
    <source>
        <strain evidence="4 5">HHB14362 ss-1</strain>
    </source>
</reference>
<dbReference type="InParanoid" id="A0A165TDA4"/>
<dbReference type="Proteomes" id="UP000076761">
    <property type="component" value="Unassembled WGS sequence"/>
</dbReference>
<gene>
    <name evidence="4" type="ORF">NEOLEDRAFT_1131994</name>
</gene>
<dbReference type="PANTHER" id="PTHR28626:SF3">
    <property type="entry name" value="SRR1-LIKE PROTEIN"/>
    <property type="match status" value="1"/>
</dbReference>
<feature type="compositionally biased region" description="Polar residues" evidence="2">
    <location>
        <begin position="1"/>
        <end position="16"/>
    </location>
</feature>
<dbReference type="GO" id="GO:0005737">
    <property type="term" value="C:cytoplasm"/>
    <property type="evidence" value="ECO:0007669"/>
    <property type="project" value="TreeGrafter"/>
</dbReference>
<protein>
    <submittedName>
        <fullName evidence="4">SRR1-domain-containing protein</fullName>
    </submittedName>
</protein>
<dbReference type="AlphaFoldDB" id="A0A165TDA4"/>
<dbReference type="InterPro" id="IPR012942">
    <property type="entry name" value="SRR1-like"/>
</dbReference>
<name>A0A165TDA4_9AGAM</name>
<feature type="region of interest" description="Disordered" evidence="2">
    <location>
        <begin position="1"/>
        <end position="30"/>
    </location>
</feature>
<accession>A0A165TDA4</accession>
<comment type="similarity">
    <text evidence="1">Belongs to the SRR1 family.</text>
</comment>
<dbReference type="PANTHER" id="PTHR28626">
    <property type="entry name" value="SRR1-LIKE PROTEIN"/>
    <property type="match status" value="1"/>
</dbReference>
<sequence length="258" mass="29555">MSSTVEYGSFQYVQSSSRRKRKGKTTQQHRPAERLLQQCLQELRDGNWVRECKQLVRDAFSQVGWTRIESVQILCLGLGSPSSSQNAAAQLAFLLDLCDDLSIPYARISTYDPVFSEQDIGLLNGLQIRSLTENLNGKHEIDAPTIVFMPHCDVKLYETILAANWTKKSLRNVLFICNQFGQYEITIPQRTFKTEYPRLLRYKSHSESILLPECDTHRNAFISVAVQFISSQRLCFLTQDTEFWNASPPDEHSPREAS</sequence>
<dbReference type="EMBL" id="KV425566">
    <property type="protein sequence ID" value="KZT26499.1"/>
    <property type="molecule type" value="Genomic_DNA"/>
</dbReference>
<evidence type="ECO:0000259" key="3">
    <source>
        <dbReference type="Pfam" id="PF07985"/>
    </source>
</evidence>
<keyword evidence="5" id="KW-1185">Reference proteome</keyword>
<dbReference type="OrthoDB" id="551431at2759"/>
<evidence type="ECO:0000256" key="1">
    <source>
        <dbReference type="ARBA" id="ARBA00009856"/>
    </source>
</evidence>
<feature type="domain" description="SRR1-like" evidence="3">
    <location>
        <begin position="71"/>
        <end position="228"/>
    </location>
</feature>
<dbReference type="InterPro" id="IPR040044">
    <property type="entry name" value="SRR1L"/>
</dbReference>
<dbReference type="Pfam" id="PF07985">
    <property type="entry name" value="SRR1"/>
    <property type="match status" value="1"/>
</dbReference>
<organism evidence="4 5">
    <name type="scientific">Neolentinus lepideus HHB14362 ss-1</name>
    <dbReference type="NCBI Taxonomy" id="1314782"/>
    <lineage>
        <taxon>Eukaryota</taxon>
        <taxon>Fungi</taxon>
        <taxon>Dikarya</taxon>
        <taxon>Basidiomycota</taxon>
        <taxon>Agaricomycotina</taxon>
        <taxon>Agaricomycetes</taxon>
        <taxon>Gloeophyllales</taxon>
        <taxon>Gloeophyllaceae</taxon>
        <taxon>Neolentinus</taxon>
    </lineage>
</organism>
<evidence type="ECO:0000313" key="5">
    <source>
        <dbReference type="Proteomes" id="UP000076761"/>
    </source>
</evidence>
<proteinExistence type="inferred from homology"/>
<dbReference type="FunCoup" id="A0A165TDA4">
    <property type="interactions" value="142"/>
</dbReference>